<dbReference type="GO" id="GO:0003743">
    <property type="term" value="F:translation initiation factor activity"/>
    <property type="evidence" value="ECO:0007669"/>
    <property type="project" value="UniProtKB-KW"/>
</dbReference>
<dbReference type="InterPro" id="IPR007730">
    <property type="entry name" value="SPOR-like_dom"/>
</dbReference>
<name>A0A2S7UAC2_9FLAO</name>
<dbReference type="Pfam" id="PF05036">
    <property type="entry name" value="SPOR"/>
    <property type="match status" value="1"/>
</dbReference>
<organism evidence="3 4">
    <name type="scientific">Nonlabens arenilitoris</name>
    <dbReference type="NCBI Taxonomy" id="1217969"/>
    <lineage>
        <taxon>Bacteria</taxon>
        <taxon>Pseudomonadati</taxon>
        <taxon>Bacteroidota</taxon>
        <taxon>Flavobacteriia</taxon>
        <taxon>Flavobacteriales</taxon>
        <taxon>Flavobacteriaceae</taxon>
        <taxon>Nonlabens</taxon>
    </lineage>
</organism>
<gene>
    <name evidence="3" type="ORF">BST92_04415</name>
</gene>
<reference evidence="3 4" key="1">
    <citation type="submission" date="2017-01" db="EMBL/GenBank/DDBJ databases">
        <title>Trade-off between light-utilization and light-protection in marine flavobacteria.</title>
        <authorList>
            <person name="Kumagai Y."/>
            <person name="Yoshizawa S."/>
            <person name="Kogure K."/>
            <person name="Iwasaki W."/>
        </authorList>
    </citation>
    <scope>NUCLEOTIDE SEQUENCE [LARGE SCALE GENOMIC DNA]</scope>
    <source>
        <strain evidence="3 4">KCTC 32109</strain>
    </source>
</reference>
<feature type="signal peptide" evidence="1">
    <location>
        <begin position="1"/>
        <end position="24"/>
    </location>
</feature>
<dbReference type="Proteomes" id="UP000239747">
    <property type="component" value="Unassembled WGS sequence"/>
</dbReference>
<keyword evidence="3" id="KW-0648">Protein biosynthesis</keyword>
<accession>A0A2S7UAC2</accession>
<protein>
    <submittedName>
        <fullName evidence="3">Translation initiation factor IF-2</fullName>
    </submittedName>
</protein>
<comment type="caution">
    <text evidence="3">The sequence shown here is derived from an EMBL/GenBank/DDBJ whole genome shotgun (WGS) entry which is preliminary data.</text>
</comment>
<keyword evidence="3" id="KW-0396">Initiation factor</keyword>
<sequence length="124" mass="14247">MPKLLNSRIVVTIALMLISSLGIAQQSNQVEETKIESLISKKIVMDKEGKFKDRYTIQLFYGEIEGARKVEAQYKASAMNWESSLEYEAPNFKLWVGSYRNKLDAERALIEIKKDFPNAFILKP</sequence>
<dbReference type="RefSeq" id="WP_105070356.1">
    <property type="nucleotide sequence ID" value="NZ_MTPW01000001.1"/>
</dbReference>
<feature type="chain" id="PRO_5015704752" evidence="1">
    <location>
        <begin position="25"/>
        <end position="124"/>
    </location>
</feature>
<dbReference type="GO" id="GO:0042834">
    <property type="term" value="F:peptidoglycan binding"/>
    <property type="evidence" value="ECO:0007669"/>
    <property type="project" value="InterPro"/>
</dbReference>
<dbReference type="AlphaFoldDB" id="A0A2S7UAC2"/>
<evidence type="ECO:0000256" key="1">
    <source>
        <dbReference type="SAM" id="SignalP"/>
    </source>
</evidence>
<dbReference type="EMBL" id="MTPW01000001">
    <property type="protein sequence ID" value="PQJ31213.1"/>
    <property type="molecule type" value="Genomic_DNA"/>
</dbReference>
<feature type="domain" description="SPOR" evidence="2">
    <location>
        <begin position="54"/>
        <end position="123"/>
    </location>
</feature>
<proteinExistence type="predicted"/>
<evidence type="ECO:0000313" key="3">
    <source>
        <dbReference type="EMBL" id="PQJ31213.1"/>
    </source>
</evidence>
<keyword evidence="4" id="KW-1185">Reference proteome</keyword>
<keyword evidence="1" id="KW-0732">Signal</keyword>
<evidence type="ECO:0000313" key="4">
    <source>
        <dbReference type="Proteomes" id="UP000239747"/>
    </source>
</evidence>
<evidence type="ECO:0000259" key="2">
    <source>
        <dbReference type="Pfam" id="PF05036"/>
    </source>
</evidence>
<dbReference type="OrthoDB" id="2473397at2"/>